<protein>
    <submittedName>
        <fullName evidence="1">Uncharacterized protein</fullName>
    </submittedName>
</protein>
<proteinExistence type="predicted"/>
<sequence length="82" mass="8490">MTASSAFANYSDSLQKISAALTDASVASALKGEAVQKVEIGGDDNLDVQITSDSCQTIVGLTYIISNDAVVGYKVENIATCQ</sequence>
<dbReference type="AlphaFoldDB" id="K7YKU3"/>
<name>K7YKU3_BDEBC</name>
<reference evidence="1 2" key="1">
    <citation type="journal article" date="2012" name="BMC Genomics">
        <title>Genome analysis of a simultaneously predatory and prey-independent, novel Bdellovibrio bacteriovorus from the River Tiber, supports in silico predictions of both ancient and recent lateral gene transfer from diverse bacteria.</title>
        <authorList>
            <person name="Hobley L."/>
            <person name="Lerner T.R."/>
            <person name="Williams L.E."/>
            <person name="Lambert C."/>
            <person name="Till R."/>
            <person name="Milner D.S."/>
            <person name="Basford S.M."/>
            <person name="Capeness M.J."/>
            <person name="Fenton A.K."/>
            <person name="Atterbury R.J."/>
            <person name="Harris M.A."/>
            <person name="Sockett R.E."/>
        </authorList>
    </citation>
    <scope>NUCLEOTIDE SEQUENCE [LARGE SCALE GENOMIC DNA]</scope>
    <source>
        <strain evidence="1 2">Tiberius</strain>
    </source>
</reference>
<dbReference type="KEGG" id="bbat:Bdt_0648"/>
<evidence type="ECO:0000313" key="2">
    <source>
        <dbReference type="Proteomes" id="UP000010074"/>
    </source>
</evidence>
<dbReference type="HOGENOM" id="CLU_2551464_0_0_7"/>
<dbReference type="EMBL" id="CP002930">
    <property type="protein sequence ID" value="AFY00356.1"/>
    <property type="molecule type" value="Genomic_DNA"/>
</dbReference>
<dbReference type="PATRIC" id="fig|1069642.3.peg.642"/>
<gene>
    <name evidence="1" type="ORF">Bdt_0648</name>
</gene>
<organism evidence="1 2">
    <name type="scientific">Bdellovibrio bacteriovorus str. Tiberius</name>
    <dbReference type="NCBI Taxonomy" id="1069642"/>
    <lineage>
        <taxon>Bacteria</taxon>
        <taxon>Pseudomonadati</taxon>
        <taxon>Bdellovibrionota</taxon>
        <taxon>Bdellovibrionia</taxon>
        <taxon>Bdellovibrionales</taxon>
        <taxon>Pseudobdellovibrionaceae</taxon>
        <taxon>Bdellovibrio</taxon>
    </lineage>
</organism>
<accession>K7YKU3</accession>
<dbReference type="Proteomes" id="UP000010074">
    <property type="component" value="Chromosome"/>
</dbReference>
<evidence type="ECO:0000313" key="1">
    <source>
        <dbReference type="EMBL" id="AFY00356.1"/>
    </source>
</evidence>